<reference evidence="5" key="1">
    <citation type="submission" date="2025-08" db="UniProtKB">
        <authorList>
            <consortium name="RefSeq"/>
        </authorList>
    </citation>
    <scope>IDENTIFICATION</scope>
    <source>
        <tissue evidence="5">Whole organism</tissue>
    </source>
</reference>
<dbReference type="InterPro" id="IPR001623">
    <property type="entry name" value="DnaJ_domain"/>
</dbReference>
<comment type="similarity">
    <text evidence="1">Belongs to the HscB family.</text>
</comment>
<evidence type="ECO:0000313" key="5">
    <source>
        <dbReference type="RefSeq" id="XP_026290388.1"/>
    </source>
</evidence>
<dbReference type="AlphaFoldDB" id="A0A6J1TAS1"/>
<organism evidence="4 5">
    <name type="scientific">Frankliniella occidentalis</name>
    <name type="common">Western flower thrips</name>
    <name type="synonym">Euthrips occidentalis</name>
    <dbReference type="NCBI Taxonomy" id="133901"/>
    <lineage>
        <taxon>Eukaryota</taxon>
        <taxon>Metazoa</taxon>
        <taxon>Ecdysozoa</taxon>
        <taxon>Arthropoda</taxon>
        <taxon>Hexapoda</taxon>
        <taxon>Insecta</taxon>
        <taxon>Pterygota</taxon>
        <taxon>Neoptera</taxon>
        <taxon>Paraneoptera</taxon>
        <taxon>Thysanoptera</taxon>
        <taxon>Terebrantia</taxon>
        <taxon>Thripoidea</taxon>
        <taxon>Thripidae</taxon>
        <taxon>Frankliniella</taxon>
    </lineage>
</organism>
<dbReference type="PROSITE" id="PS50076">
    <property type="entry name" value="DNAJ_2"/>
    <property type="match status" value="1"/>
</dbReference>
<evidence type="ECO:0000313" key="4">
    <source>
        <dbReference type="Proteomes" id="UP000504606"/>
    </source>
</evidence>
<dbReference type="HAMAP" id="MF_00682">
    <property type="entry name" value="HscB"/>
    <property type="match status" value="1"/>
</dbReference>
<dbReference type="Gene3D" id="1.10.287.110">
    <property type="entry name" value="DnaJ domain"/>
    <property type="match status" value="1"/>
</dbReference>
<dbReference type="GO" id="GO:0051259">
    <property type="term" value="P:protein complex oligomerization"/>
    <property type="evidence" value="ECO:0007669"/>
    <property type="project" value="InterPro"/>
</dbReference>
<feature type="domain" description="J" evidence="3">
    <location>
        <begin position="92"/>
        <end position="164"/>
    </location>
</feature>
<protein>
    <submittedName>
        <fullName evidence="5">Iron-sulfur cluster co-chaperone protein HscB</fullName>
    </submittedName>
</protein>
<accession>A0A6J1TAS1</accession>
<dbReference type="SMART" id="SM00271">
    <property type="entry name" value="DnaJ"/>
    <property type="match status" value="1"/>
</dbReference>
<dbReference type="GO" id="GO:0005739">
    <property type="term" value="C:mitochondrion"/>
    <property type="evidence" value="ECO:0007669"/>
    <property type="project" value="TreeGrafter"/>
</dbReference>
<dbReference type="InterPro" id="IPR004640">
    <property type="entry name" value="HscB"/>
</dbReference>
<keyword evidence="2" id="KW-0143">Chaperone</keyword>
<sequence>MSLASASRLLRRASSSSFCSMIRAQKCVPSTDFIHCRPETKEQNFLTIPSHFYSVASSNSAPSCWKCGGKERKSSFFCNECSALQKPESNYNYFQLLGVIQTFNIDAHELSKKFRDLQTVLHPDKFSNASEDEQSFSAELSSLVNKAFKTLLDPLERGLYLLSLVGDKVDEKNTSFDKIFLLEIMELNEELEAISTTSELKEFQSRNKSTLNSICRKVSVAFDEGNYTSAKAALMEMKYYTTLEGKIKEKEISIETV</sequence>
<dbReference type="GO" id="GO:0044571">
    <property type="term" value="P:[2Fe-2S] cluster assembly"/>
    <property type="evidence" value="ECO:0007669"/>
    <property type="project" value="InterPro"/>
</dbReference>
<evidence type="ECO:0000256" key="1">
    <source>
        <dbReference type="ARBA" id="ARBA00010476"/>
    </source>
</evidence>
<evidence type="ECO:0000259" key="3">
    <source>
        <dbReference type="PROSITE" id="PS50076"/>
    </source>
</evidence>
<dbReference type="Gene3D" id="1.20.1280.20">
    <property type="entry name" value="HscB, C-terminal domain"/>
    <property type="match status" value="1"/>
</dbReference>
<evidence type="ECO:0000256" key="2">
    <source>
        <dbReference type="ARBA" id="ARBA00023186"/>
    </source>
</evidence>
<dbReference type="NCBIfam" id="TIGR00714">
    <property type="entry name" value="hscB"/>
    <property type="match status" value="1"/>
</dbReference>
<name>A0A6J1TAS1_FRAOC</name>
<dbReference type="InterPro" id="IPR009073">
    <property type="entry name" value="HscB_oligo_C"/>
</dbReference>
<dbReference type="GeneID" id="113215049"/>
<dbReference type="OrthoDB" id="448954at2759"/>
<dbReference type="PANTHER" id="PTHR14021:SF15">
    <property type="entry name" value="IRON-SULFUR CLUSTER CO-CHAPERONE PROTEIN HSCB"/>
    <property type="match status" value="1"/>
</dbReference>
<dbReference type="Proteomes" id="UP000504606">
    <property type="component" value="Unplaced"/>
</dbReference>
<dbReference type="InterPro" id="IPR036386">
    <property type="entry name" value="HscB_C_sf"/>
</dbReference>
<dbReference type="GO" id="GO:0001671">
    <property type="term" value="F:ATPase activator activity"/>
    <property type="evidence" value="ECO:0007669"/>
    <property type="project" value="InterPro"/>
</dbReference>
<dbReference type="Pfam" id="PF07743">
    <property type="entry name" value="HSCB_C"/>
    <property type="match status" value="1"/>
</dbReference>
<proteinExistence type="inferred from homology"/>
<dbReference type="PANTHER" id="PTHR14021">
    <property type="entry name" value="IRON-SULFUR CLUSTER CO-CHAPERONE PROTEIN HSCB"/>
    <property type="match status" value="1"/>
</dbReference>
<dbReference type="InterPro" id="IPR036869">
    <property type="entry name" value="J_dom_sf"/>
</dbReference>
<dbReference type="GO" id="GO:0051087">
    <property type="term" value="F:protein-folding chaperone binding"/>
    <property type="evidence" value="ECO:0007669"/>
    <property type="project" value="InterPro"/>
</dbReference>
<keyword evidence="4" id="KW-1185">Reference proteome</keyword>
<gene>
    <name evidence="5" type="primary">LOC113215049</name>
</gene>
<dbReference type="SUPFAM" id="SSF46565">
    <property type="entry name" value="Chaperone J-domain"/>
    <property type="match status" value="1"/>
</dbReference>
<dbReference type="CDD" id="cd06257">
    <property type="entry name" value="DnaJ"/>
    <property type="match status" value="1"/>
</dbReference>
<dbReference type="RefSeq" id="XP_026290388.1">
    <property type="nucleotide sequence ID" value="XM_026434603.2"/>
</dbReference>
<dbReference type="CTD" id="5740624"/>
<dbReference type="Pfam" id="PF00226">
    <property type="entry name" value="DnaJ"/>
    <property type="match status" value="1"/>
</dbReference>
<dbReference type="KEGG" id="foc:113215049"/>
<dbReference type="SUPFAM" id="SSF47144">
    <property type="entry name" value="HSC20 (HSCB), C-terminal oligomerisation domain"/>
    <property type="match status" value="1"/>
</dbReference>